<dbReference type="EC" id="7.1.1.-" evidence="5"/>
<evidence type="ECO:0000256" key="2">
    <source>
        <dbReference type="ARBA" id="ARBA00022692"/>
    </source>
</evidence>
<keyword evidence="3 5" id="KW-1133">Transmembrane helix</keyword>
<gene>
    <name evidence="5 8" type="primary">nuoH</name>
    <name evidence="8" type="ORF">ACFPJ6_08330</name>
</gene>
<sequence>MSQFLALPALGGLEGPASDFSNDTWWIALIKAVLVFAFLVVNVLVAIWAERRILGRMQQRPGPNRHGPFGLLQSLADGVKLALKEDIVPAGADKVVYVLAPAISAAPAFLAFAVIPLGPEVTVFGVTTPLQVTDVPVSVLFVLAAASVGVYGLVLAGWASGSTYPLLGGLRSTAQVISYELIMGLALVGVFIYTGSMSTSRIVEQQQDLWLFIPLLPSFLFFLVAIVGETNRAPFDLPEGEGELVGGFHTEYSSLKFALFFLAEYVAMFTVSALAVTLFLGGWMAPWPFAPLQLGPVGLPFLGDGWFGVEAGTSWFNTGFWPVLWFTIKMWIIVFGFFWLRGALPRLRYDQFMNLGWKVLIEASFAWVIVLGIARGLIVYEVLTQQQVLIGVAVLGALLVVGVSFIGGKVVAEPEKEEKEVDPFADGFPVPPLPGQTIVRSRGGLGEARPTDAGRSAAREPAAVGAGEPDAGTTDQEAPRG</sequence>
<feature type="transmembrane region" description="Helical" evidence="5">
    <location>
        <begin position="27"/>
        <end position="49"/>
    </location>
</feature>
<keyword evidence="5" id="KW-1003">Cell membrane</keyword>
<keyword evidence="8" id="KW-0560">Oxidoreductase</keyword>
<comment type="function">
    <text evidence="5">NDH-1 shuttles electrons from NADH, via FMN and iron-sulfur (Fe-S) centers, to quinones in the respiratory chain. The immediate electron acceptor for the enzyme in this species is believed to be ubiquinone. Couples the redox reaction to proton translocation (for every two electrons transferred, four hydrogen ions are translocated across the cytoplasmic membrane), and thus conserves the redox energy in a proton gradient. This subunit may bind ubiquinone.</text>
</comment>
<dbReference type="Proteomes" id="UP001596122">
    <property type="component" value="Unassembled WGS sequence"/>
</dbReference>
<dbReference type="InterPro" id="IPR018086">
    <property type="entry name" value="NADH_UbQ_OxRdtase_su1_CS"/>
</dbReference>
<keyword evidence="2 5" id="KW-0812">Transmembrane</keyword>
<protein>
    <recommendedName>
        <fullName evidence="5">NADH-quinone oxidoreductase subunit H</fullName>
        <ecNumber evidence="5">7.1.1.-</ecNumber>
    </recommendedName>
    <alternativeName>
        <fullName evidence="5">NADH dehydrogenase I subunit H</fullName>
    </alternativeName>
    <alternativeName>
        <fullName evidence="5">NDH-1 subunit H</fullName>
    </alternativeName>
</protein>
<organism evidence="8 9">
    <name type="scientific">Aquipuribacter nitratireducens</name>
    <dbReference type="NCBI Taxonomy" id="650104"/>
    <lineage>
        <taxon>Bacteria</taxon>
        <taxon>Bacillati</taxon>
        <taxon>Actinomycetota</taxon>
        <taxon>Actinomycetes</taxon>
        <taxon>Micrococcales</taxon>
        <taxon>Intrasporangiaceae</taxon>
        <taxon>Aquipuribacter</taxon>
    </lineage>
</organism>
<feature type="transmembrane region" description="Helical" evidence="5">
    <location>
        <begin position="95"/>
        <end position="115"/>
    </location>
</feature>
<feature type="transmembrane region" description="Helical" evidence="5">
    <location>
        <begin position="386"/>
        <end position="406"/>
    </location>
</feature>
<dbReference type="HAMAP" id="MF_01350">
    <property type="entry name" value="NDH1_NuoH"/>
    <property type="match status" value="1"/>
</dbReference>
<feature type="transmembrane region" description="Helical" evidence="5">
    <location>
        <begin position="209"/>
        <end position="228"/>
    </location>
</feature>
<comment type="catalytic activity">
    <reaction evidence="5">
        <text>a quinone + NADH + 5 H(+)(in) = a quinol + NAD(+) + 4 H(+)(out)</text>
        <dbReference type="Rhea" id="RHEA:57888"/>
        <dbReference type="ChEBI" id="CHEBI:15378"/>
        <dbReference type="ChEBI" id="CHEBI:24646"/>
        <dbReference type="ChEBI" id="CHEBI:57540"/>
        <dbReference type="ChEBI" id="CHEBI:57945"/>
        <dbReference type="ChEBI" id="CHEBI:132124"/>
    </reaction>
</comment>
<dbReference type="EMBL" id="JBHSLD010000007">
    <property type="protein sequence ID" value="MFC5380794.1"/>
    <property type="molecule type" value="Genomic_DNA"/>
</dbReference>
<dbReference type="NCBIfam" id="NF004741">
    <property type="entry name" value="PRK06076.1-2"/>
    <property type="match status" value="1"/>
</dbReference>
<feature type="transmembrane region" description="Helical" evidence="5">
    <location>
        <begin position="320"/>
        <end position="340"/>
    </location>
</feature>
<feature type="transmembrane region" description="Helical" evidence="5">
    <location>
        <begin position="360"/>
        <end position="380"/>
    </location>
</feature>
<dbReference type="NCBIfam" id="NF004743">
    <property type="entry name" value="PRK06076.1-4"/>
    <property type="match status" value="1"/>
</dbReference>
<keyword evidence="5" id="KW-0830">Ubiquinone</keyword>
<keyword evidence="9" id="KW-1185">Reference proteome</keyword>
<feature type="transmembrane region" description="Helical" evidence="5">
    <location>
        <begin position="177"/>
        <end position="197"/>
    </location>
</feature>
<keyword evidence="5" id="KW-1278">Translocase</keyword>
<dbReference type="PANTHER" id="PTHR11432">
    <property type="entry name" value="NADH DEHYDROGENASE SUBUNIT 1"/>
    <property type="match status" value="1"/>
</dbReference>
<evidence type="ECO:0000256" key="5">
    <source>
        <dbReference type="HAMAP-Rule" id="MF_01350"/>
    </source>
</evidence>
<dbReference type="RefSeq" id="WP_340267642.1">
    <property type="nucleotide sequence ID" value="NZ_JBBEOG010000002.1"/>
</dbReference>
<dbReference type="GO" id="GO:0050136">
    <property type="term" value="F:NADH dehydrogenase (quinone) (non-electrogenic) activity"/>
    <property type="evidence" value="ECO:0007669"/>
    <property type="project" value="UniProtKB-EC"/>
</dbReference>
<accession>A0ABW0GNC3</accession>
<keyword evidence="5" id="KW-0874">Quinone</keyword>
<evidence type="ECO:0000256" key="6">
    <source>
        <dbReference type="RuleBase" id="RU000471"/>
    </source>
</evidence>
<evidence type="ECO:0000256" key="4">
    <source>
        <dbReference type="ARBA" id="ARBA00023136"/>
    </source>
</evidence>
<reference evidence="9" key="1">
    <citation type="journal article" date="2019" name="Int. J. Syst. Evol. Microbiol.">
        <title>The Global Catalogue of Microorganisms (GCM) 10K type strain sequencing project: providing services to taxonomists for standard genome sequencing and annotation.</title>
        <authorList>
            <consortium name="The Broad Institute Genomics Platform"/>
            <consortium name="The Broad Institute Genome Sequencing Center for Infectious Disease"/>
            <person name="Wu L."/>
            <person name="Ma J."/>
        </authorList>
    </citation>
    <scope>NUCLEOTIDE SEQUENCE [LARGE SCALE GENOMIC DNA]</scope>
    <source>
        <strain evidence="9">CCUG 43114</strain>
    </source>
</reference>
<feature type="transmembrane region" description="Helical" evidence="5">
    <location>
        <begin position="257"/>
        <end position="285"/>
    </location>
</feature>
<comment type="subcellular location">
    <subcellularLocation>
        <location evidence="5 6">Cell membrane</location>
        <topology evidence="5 6">Multi-pass membrane protein</topology>
    </subcellularLocation>
    <subcellularLocation>
        <location evidence="1">Membrane</location>
        <topology evidence="1">Multi-pass membrane protein</topology>
    </subcellularLocation>
</comment>
<dbReference type="InterPro" id="IPR001694">
    <property type="entry name" value="NADH_UbQ_OxRdtase_su1/FPO"/>
</dbReference>
<dbReference type="PROSITE" id="PS00667">
    <property type="entry name" value="COMPLEX1_ND1_1"/>
    <property type="match status" value="1"/>
</dbReference>
<feature type="region of interest" description="Disordered" evidence="7">
    <location>
        <begin position="417"/>
        <end position="481"/>
    </location>
</feature>
<evidence type="ECO:0000256" key="3">
    <source>
        <dbReference type="ARBA" id="ARBA00022989"/>
    </source>
</evidence>
<evidence type="ECO:0000313" key="9">
    <source>
        <dbReference type="Proteomes" id="UP001596122"/>
    </source>
</evidence>
<comment type="similarity">
    <text evidence="5 6">Belongs to the complex I subunit 1 family.</text>
</comment>
<feature type="transmembrane region" description="Helical" evidence="5">
    <location>
        <begin position="135"/>
        <end position="156"/>
    </location>
</feature>
<proteinExistence type="inferred from homology"/>
<keyword evidence="5 6" id="KW-0520">NAD</keyword>
<evidence type="ECO:0000256" key="7">
    <source>
        <dbReference type="SAM" id="MobiDB-lite"/>
    </source>
</evidence>
<name>A0ABW0GNC3_9MICO</name>
<dbReference type="Pfam" id="PF00146">
    <property type="entry name" value="NADHdh"/>
    <property type="match status" value="1"/>
</dbReference>
<comment type="caution">
    <text evidence="8">The sequence shown here is derived from an EMBL/GenBank/DDBJ whole genome shotgun (WGS) entry which is preliminary data.</text>
</comment>
<evidence type="ECO:0000313" key="8">
    <source>
        <dbReference type="EMBL" id="MFC5380794.1"/>
    </source>
</evidence>
<comment type="subunit">
    <text evidence="5">NDH-1 is composed of 14 different subunits. Subunits NuoA, H, J, K, L, M, N constitute the membrane sector of the complex.</text>
</comment>
<dbReference type="PROSITE" id="PS00668">
    <property type="entry name" value="COMPLEX1_ND1_2"/>
    <property type="match status" value="1"/>
</dbReference>
<dbReference type="PANTHER" id="PTHR11432:SF3">
    <property type="entry name" value="NADH-UBIQUINONE OXIDOREDUCTASE CHAIN 1"/>
    <property type="match status" value="1"/>
</dbReference>
<keyword evidence="4 5" id="KW-0472">Membrane</keyword>
<evidence type="ECO:0000256" key="1">
    <source>
        <dbReference type="ARBA" id="ARBA00004141"/>
    </source>
</evidence>